<feature type="transmembrane region" description="Helical" evidence="10">
    <location>
        <begin position="72"/>
        <end position="94"/>
    </location>
</feature>
<evidence type="ECO:0000256" key="5">
    <source>
        <dbReference type="ARBA" id="ARBA00022989"/>
    </source>
</evidence>
<organism evidence="11 12">
    <name type="scientific">Henningerozyma blattae (strain ATCC 34711 / CBS 6284 / DSM 70876 / NBRC 10599 / NRRL Y-10934 / UCD 77-7)</name>
    <name type="common">Yeast</name>
    <name type="synonym">Tetrapisispora blattae</name>
    <dbReference type="NCBI Taxonomy" id="1071380"/>
    <lineage>
        <taxon>Eukaryota</taxon>
        <taxon>Fungi</taxon>
        <taxon>Dikarya</taxon>
        <taxon>Ascomycota</taxon>
        <taxon>Saccharomycotina</taxon>
        <taxon>Saccharomycetes</taxon>
        <taxon>Saccharomycetales</taxon>
        <taxon>Saccharomycetaceae</taxon>
        <taxon>Henningerozyma</taxon>
    </lineage>
</organism>
<protein>
    <recommendedName>
        <fullName evidence="13">Pheromone a factor receptor</fullName>
    </recommendedName>
</protein>
<reference evidence="11 12" key="1">
    <citation type="journal article" date="2011" name="Proc. Natl. Acad. Sci. U.S.A.">
        <title>Evolutionary erosion of yeast sex chromosomes by mating-type switching accidents.</title>
        <authorList>
            <person name="Gordon J.L."/>
            <person name="Armisen D."/>
            <person name="Proux-Wera E."/>
            <person name="Oheigeartaigh S.S."/>
            <person name="Byrne K.P."/>
            <person name="Wolfe K.H."/>
        </authorList>
    </citation>
    <scope>NUCLEOTIDE SEQUENCE [LARGE SCALE GENOMIC DNA]</scope>
    <source>
        <strain evidence="12">ATCC 34711 / CBS 6284 / DSM 70876 / NBRC 10599 / NRRL Y-10934 / UCD 77-7</strain>
    </source>
</reference>
<dbReference type="Pfam" id="PF02076">
    <property type="entry name" value="STE3"/>
    <property type="match status" value="1"/>
</dbReference>
<dbReference type="RefSeq" id="XP_004182624.1">
    <property type="nucleotide sequence ID" value="XM_004182576.1"/>
</dbReference>
<dbReference type="GO" id="GO:0000750">
    <property type="term" value="P:pheromone-dependent signal transduction involved in conjugation with cellular fusion"/>
    <property type="evidence" value="ECO:0007669"/>
    <property type="project" value="EnsemblFungi"/>
</dbReference>
<feature type="transmembrane region" description="Helical" evidence="10">
    <location>
        <begin position="114"/>
        <end position="136"/>
    </location>
</feature>
<keyword evidence="3" id="KW-0589">Pheromone response</keyword>
<gene>
    <name evidence="11" type="primary">TBLA0J01070</name>
    <name evidence="11" type="ORF">TBLA_0J01070</name>
</gene>
<feature type="transmembrane region" description="Helical" evidence="10">
    <location>
        <begin position="44"/>
        <end position="65"/>
    </location>
</feature>
<dbReference type="HOGENOM" id="CLU_027592_4_0_1"/>
<feature type="transmembrane region" description="Helical" evidence="10">
    <location>
        <begin position="157"/>
        <end position="182"/>
    </location>
</feature>
<keyword evidence="5 10" id="KW-1133">Transmembrane helix</keyword>
<evidence type="ECO:0000256" key="6">
    <source>
        <dbReference type="ARBA" id="ARBA00023040"/>
    </source>
</evidence>
<dbReference type="PANTHER" id="PTHR28097">
    <property type="entry name" value="PHEROMONE A FACTOR RECEPTOR"/>
    <property type="match status" value="1"/>
</dbReference>
<keyword evidence="7 10" id="KW-0472">Membrane</keyword>
<evidence type="ECO:0000256" key="8">
    <source>
        <dbReference type="ARBA" id="ARBA00023170"/>
    </source>
</evidence>
<dbReference type="OrthoDB" id="2874149at2759"/>
<evidence type="ECO:0000256" key="3">
    <source>
        <dbReference type="ARBA" id="ARBA00022507"/>
    </source>
</evidence>
<feature type="transmembrane region" description="Helical" evidence="10">
    <location>
        <begin position="307"/>
        <end position="328"/>
    </location>
</feature>
<dbReference type="AlphaFoldDB" id="I2H9Q3"/>
<evidence type="ECO:0000256" key="1">
    <source>
        <dbReference type="ARBA" id="ARBA00004141"/>
    </source>
</evidence>
<dbReference type="eggNOG" id="ENOG502S44N">
    <property type="taxonomic scope" value="Eukaryota"/>
</dbReference>
<dbReference type="OMA" id="VLVMFPF"/>
<keyword evidence="12" id="KW-1185">Reference proteome</keyword>
<dbReference type="InParanoid" id="I2H9Q3"/>
<keyword evidence="9" id="KW-0807">Transducer</keyword>
<evidence type="ECO:0000256" key="10">
    <source>
        <dbReference type="SAM" id="Phobius"/>
    </source>
</evidence>
<dbReference type="KEGG" id="tbl:TBLA_0J01070"/>
<accession>I2H9Q3</accession>
<proteinExistence type="inferred from homology"/>
<dbReference type="GO" id="GO:0005886">
    <property type="term" value="C:plasma membrane"/>
    <property type="evidence" value="ECO:0007669"/>
    <property type="project" value="EnsemblFungi"/>
</dbReference>
<keyword evidence="4 10" id="KW-0812">Transmembrane</keyword>
<sequence length="488" mass="56948">MNSLPVFLENDKLLRNTNKFNQKVLLQKYSHSIIFFNIKKEMSYQASIISLCIIAIILLIPPLVWHSHSKNIPAIILITWLLIMNLTCIVNAVIWSGDDFMTRWDGKGWCDLVIKLQVGANVGISCCVTNVVYNLYEIIRADKVLLELNSWRRIIKDLSISLITPIMVMGFSYLLQVFRYGITRYNGCQNLLTPTWITTVLYTMWMVIWSIIGAIFAGLVLWNFYQKRKDVGDILHCTNSGLNITRFARLLIFCLLILLVMFPFSIYTFVVELHQLHGSYSFEETHTKNIMWDVIYKFDISHPIYNIWLYILMSYLVFLIFGLGKDALRMYTKILRRVGLGCILDKYNTYMENHKQSRANKVLQKMVLPTYNNPFMPDIDGKENDTDDISAWNTTPTLQEHTRPTFGLRDIYELPGENSFEYDEEDDDYDIYNNIDLEDLTISEEDYMKYLVEEKVSEINTTSNTTSDGSESIGEIKYHYKLEKNTKK</sequence>
<dbReference type="STRING" id="1071380.I2H9Q3"/>
<dbReference type="CDD" id="cd14966">
    <property type="entry name" value="7tmD_STE3"/>
    <property type="match status" value="1"/>
</dbReference>
<dbReference type="GO" id="GO:0004933">
    <property type="term" value="F:mating-type a-factor pheromone receptor activity"/>
    <property type="evidence" value="ECO:0007669"/>
    <property type="project" value="EnsemblFungi"/>
</dbReference>
<name>I2H9Q3_HENB6</name>
<dbReference type="GeneID" id="14498288"/>
<keyword evidence="6" id="KW-0297">G-protein coupled receptor</keyword>
<keyword evidence="8" id="KW-0675">Receptor</keyword>
<feature type="transmembrane region" description="Helical" evidence="10">
    <location>
        <begin position="202"/>
        <end position="225"/>
    </location>
</feature>
<evidence type="ECO:0000256" key="7">
    <source>
        <dbReference type="ARBA" id="ARBA00023136"/>
    </source>
</evidence>
<feature type="transmembrane region" description="Helical" evidence="10">
    <location>
        <begin position="250"/>
        <end position="270"/>
    </location>
</feature>
<dbReference type="FunCoup" id="I2H9Q3">
    <property type="interactions" value="132"/>
</dbReference>
<comment type="similarity">
    <text evidence="2">Belongs to the G-protein coupled receptor 4 family.</text>
</comment>
<evidence type="ECO:0000313" key="12">
    <source>
        <dbReference type="Proteomes" id="UP000002866"/>
    </source>
</evidence>
<dbReference type="InterPro" id="IPR001499">
    <property type="entry name" value="GPCR_STE3"/>
</dbReference>
<dbReference type="PRINTS" id="PR00899">
    <property type="entry name" value="GPCRSTE3"/>
</dbReference>
<comment type="subcellular location">
    <subcellularLocation>
        <location evidence="1">Membrane</location>
        <topology evidence="1">Multi-pass membrane protein</topology>
    </subcellularLocation>
</comment>
<dbReference type="GO" id="GO:0000755">
    <property type="term" value="P:cytogamy"/>
    <property type="evidence" value="ECO:0007669"/>
    <property type="project" value="EnsemblFungi"/>
</dbReference>
<evidence type="ECO:0000256" key="9">
    <source>
        <dbReference type="ARBA" id="ARBA00023224"/>
    </source>
</evidence>
<dbReference type="GO" id="GO:0005775">
    <property type="term" value="C:vacuolar lumen"/>
    <property type="evidence" value="ECO:0007669"/>
    <property type="project" value="EnsemblFungi"/>
</dbReference>
<evidence type="ECO:0000313" key="11">
    <source>
        <dbReference type="EMBL" id="CCH63105.1"/>
    </source>
</evidence>
<evidence type="ECO:0000256" key="4">
    <source>
        <dbReference type="ARBA" id="ARBA00022692"/>
    </source>
</evidence>
<evidence type="ECO:0008006" key="13">
    <source>
        <dbReference type="Google" id="ProtNLM"/>
    </source>
</evidence>
<dbReference type="PANTHER" id="PTHR28097:SF1">
    <property type="entry name" value="PHEROMONE A FACTOR RECEPTOR"/>
    <property type="match status" value="1"/>
</dbReference>
<dbReference type="Proteomes" id="UP000002866">
    <property type="component" value="Chromosome 10"/>
</dbReference>
<dbReference type="EMBL" id="HE806325">
    <property type="protein sequence ID" value="CCH63105.1"/>
    <property type="molecule type" value="Genomic_DNA"/>
</dbReference>
<evidence type="ECO:0000256" key="2">
    <source>
        <dbReference type="ARBA" id="ARBA00011085"/>
    </source>
</evidence>